<dbReference type="SUPFAM" id="SSF55469">
    <property type="entry name" value="FMN-dependent nitroreductase-like"/>
    <property type="match status" value="1"/>
</dbReference>
<dbReference type="InterPro" id="IPR029479">
    <property type="entry name" value="Nitroreductase"/>
</dbReference>
<evidence type="ECO:0000256" key="2">
    <source>
        <dbReference type="ARBA" id="ARBA00023002"/>
    </source>
</evidence>
<sequence length="204" mass="22015">MTDLSWTEVDKRAVASADLHPLISERWSPRALDPAAEIEEPQLRALLEAARWAPSCANLQPSRFLVGRRGDSTFQRIFDTLRPGNQTWAGEASVLLVGVVMTVDDTGRPMPAAEYGLGLAVQNLVVQALADGWVAHQMAGFDPDAVRAAFGLPEQAQPLVAVAIGALGSLDQLSEQLREREIAPRERKPLAEIAFAGSWGTPAL</sequence>
<feature type="domain" description="Nitroreductase" evidence="3">
    <location>
        <begin position="82"/>
        <end position="165"/>
    </location>
</feature>
<proteinExistence type="inferred from homology"/>
<dbReference type="PANTHER" id="PTHR43673">
    <property type="entry name" value="NAD(P)H NITROREDUCTASE YDGI-RELATED"/>
    <property type="match status" value="1"/>
</dbReference>
<evidence type="ECO:0000313" key="4">
    <source>
        <dbReference type="EMBL" id="MBA8928972.1"/>
    </source>
</evidence>
<comment type="caution">
    <text evidence="4">The sequence shown here is derived from an EMBL/GenBank/DDBJ whole genome shotgun (WGS) entry which is preliminary data.</text>
</comment>
<gene>
    <name evidence="4" type="ORF">BC739_006190</name>
</gene>
<dbReference type="Gene3D" id="3.40.109.10">
    <property type="entry name" value="NADH Oxidase"/>
    <property type="match status" value="1"/>
</dbReference>
<dbReference type="RefSeq" id="WP_025353928.1">
    <property type="nucleotide sequence ID" value="NZ_BAAABQ010000022.1"/>
</dbReference>
<dbReference type="Pfam" id="PF00881">
    <property type="entry name" value="Nitroreductase"/>
    <property type="match status" value="2"/>
</dbReference>
<accession>A0ABR6BQS8</accession>
<dbReference type="EMBL" id="JACJID010000005">
    <property type="protein sequence ID" value="MBA8928972.1"/>
    <property type="molecule type" value="Genomic_DNA"/>
</dbReference>
<dbReference type="CDD" id="cd02138">
    <property type="entry name" value="TdsD-like"/>
    <property type="match status" value="1"/>
</dbReference>
<dbReference type="Proteomes" id="UP000517916">
    <property type="component" value="Unassembled WGS sequence"/>
</dbReference>
<name>A0ABR6BQS8_9PSEU</name>
<evidence type="ECO:0000313" key="5">
    <source>
        <dbReference type="Proteomes" id="UP000517916"/>
    </source>
</evidence>
<protein>
    <submittedName>
        <fullName evidence="4">Nitroreductase</fullName>
    </submittedName>
</protein>
<evidence type="ECO:0000259" key="3">
    <source>
        <dbReference type="Pfam" id="PF00881"/>
    </source>
</evidence>
<keyword evidence="5" id="KW-1185">Reference proteome</keyword>
<keyword evidence="2" id="KW-0560">Oxidoreductase</keyword>
<evidence type="ECO:0000256" key="1">
    <source>
        <dbReference type="ARBA" id="ARBA00007118"/>
    </source>
</evidence>
<feature type="domain" description="Nitroreductase" evidence="3">
    <location>
        <begin position="23"/>
        <end position="69"/>
    </location>
</feature>
<dbReference type="InterPro" id="IPR000415">
    <property type="entry name" value="Nitroreductase-like"/>
</dbReference>
<organism evidence="4 5">
    <name type="scientific">Kutzneria viridogrisea</name>
    <dbReference type="NCBI Taxonomy" id="47990"/>
    <lineage>
        <taxon>Bacteria</taxon>
        <taxon>Bacillati</taxon>
        <taxon>Actinomycetota</taxon>
        <taxon>Actinomycetes</taxon>
        <taxon>Pseudonocardiales</taxon>
        <taxon>Pseudonocardiaceae</taxon>
        <taxon>Kutzneria</taxon>
    </lineage>
</organism>
<dbReference type="PANTHER" id="PTHR43673:SF10">
    <property type="entry name" value="NADH DEHYDROGENASE_NAD(P)H NITROREDUCTASE XCC3605-RELATED"/>
    <property type="match status" value="1"/>
</dbReference>
<comment type="similarity">
    <text evidence="1">Belongs to the nitroreductase family.</text>
</comment>
<reference evidence="4 5" key="1">
    <citation type="submission" date="2020-08" db="EMBL/GenBank/DDBJ databases">
        <title>Genomic Encyclopedia of Archaeal and Bacterial Type Strains, Phase II (KMG-II): from individual species to whole genera.</title>
        <authorList>
            <person name="Goeker M."/>
        </authorList>
    </citation>
    <scope>NUCLEOTIDE SEQUENCE [LARGE SCALE GENOMIC DNA]</scope>
    <source>
        <strain evidence="4 5">DSM 43850</strain>
    </source>
</reference>